<dbReference type="GeneID" id="2894582"/>
<dbReference type="SMART" id="SM00173">
    <property type="entry name" value="RAS"/>
    <property type="match status" value="1"/>
</dbReference>
<dbReference type="InterPro" id="IPR027417">
    <property type="entry name" value="P-loop_NTPase"/>
</dbReference>
<dbReference type="PaxDb" id="284590-Q6CNL3"/>
<dbReference type="PRINTS" id="PR00449">
    <property type="entry name" value="RASTRNSFRMNG"/>
</dbReference>
<feature type="compositionally biased region" description="Basic residues" evidence="3">
    <location>
        <begin position="382"/>
        <end position="395"/>
    </location>
</feature>
<dbReference type="STRING" id="284590.Q6CNL3"/>
<dbReference type="InterPro" id="IPR020849">
    <property type="entry name" value="Small_GTPase_Ras-type"/>
</dbReference>
<dbReference type="InParanoid" id="Q6CNL3"/>
<keyword evidence="2" id="KW-0342">GTP-binding</keyword>
<dbReference type="RefSeq" id="XP_454476.1">
    <property type="nucleotide sequence ID" value="XM_454476.1"/>
</dbReference>
<evidence type="ECO:0000313" key="5">
    <source>
        <dbReference type="Proteomes" id="UP000000598"/>
    </source>
</evidence>
<dbReference type="SMART" id="SM00175">
    <property type="entry name" value="RAB"/>
    <property type="match status" value="1"/>
</dbReference>
<proteinExistence type="predicted"/>
<reference evidence="4 5" key="1">
    <citation type="journal article" date="2004" name="Nature">
        <title>Genome evolution in yeasts.</title>
        <authorList>
            <consortium name="Genolevures"/>
            <person name="Dujon B."/>
            <person name="Sherman D."/>
            <person name="Fischer G."/>
            <person name="Durrens P."/>
            <person name="Casaregola S."/>
            <person name="Lafontaine I."/>
            <person name="de Montigny J."/>
            <person name="Marck C."/>
            <person name="Neuveglise C."/>
            <person name="Talla E."/>
            <person name="Goffard N."/>
            <person name="Frangeul L."/>
            <person name="Aigle M."/>
            <person name="Anthouard V."/>
            <person name="Babour A."/>
            <person name="Barbe V."/>
            <person name="Barnay S."/>
            <person name="Blanchin S."/>
            <person name="Beckerich J.M."/>
            <person name="Beyne E."/>
            <person name="Bleykasten C."/>
            <person name="Boisrame A."/>
            <person name="Boyer J."/>
            <person name="Cattolico L."/>
            <person name="Confanioleri F."/>
            <person name="de Daruvar A."/>
            <person name="Despons L."/>
            <person name="Fabre E."/>
            <person name="Fairhead C."/>
            <person name="Ferry-Dumazet H."/>
            <person name="Groppi A."/>
            <person name="Hantraye F."/>
            <person name="Hennequin C."/>
            <person name="Jauniaux N."/>
            <person name="Joyet P."/>
            <person name="Kachouri R."/>
            <person name="Kerrest A."/>
            <person name="Koszul R."/>
            <person name="Lemaire M."/>
            <person name="Lesur I."/>
            <person name="Ma L."/>
            <person name="Muller H."/>
            <person name="Nicaud J.M."/>
            <person name="Nikolski M."/>
            <person name="Oztas S."/>
            <person name="Ozier-Kalogeropoulos O."/>
            <person name="Pellenz S."/>
            <person name="Potier S."/>
            <person name="Richard G.F."/>
            <person name="Straub M.L."/>
            <person name="Suleau A."/>
            <person name="Swennene D."/>
            <person name="Tekaia F."/>
            <person name="Wesolowski-Louvel M."/>
            <person name="Westhof E."/>
            <person name="Wirth B."/>
            <person name="Zeniou-Meyer M."/>
            <person name="Zivanovic I."/>
            <person name="Bolotin-Fukuhara M."/>
            <person name="Thierry A."/>
            <person name="Bouchier C."/>
            <person name="Caudron B."/>
            <person name="Scarpelli C."/>
            <person name="Gaillardin C."/>
            <person name="Weissenbach J."/>
            <person name="Wincker P."/>
            <person name="Souciet J.L."/>
        </authorList>
    </citation>
    <scope>NUCLEOTIDE SEQUENCE [LARGE SCALE GENOMIC DNA]</scope>
    <source>
        <strain evidence="5">ATCC 8585 / CBS 2359 / DSM 70799 / NBRC 1267 / NRRL Y-1140 / WM37</strain>
    </source>
</reference>
<dbReference type="Gene3D" id="3.40.50.300">
    <property type="entry name" value="P-loop containing nucleotide triphosphate hydrolases"/>
    <property type="match status" value="1"/>
</dbReference>
<keyword evidence="5" id="KW-1185">Reference proteome</keyword>
<feature type="region of interest" description="Disordered" evidence="3">
    <location>
        <begin position="279"/>
        <end position="308"/>
    </location>
</feature>
<accession>Q6CNL3</accession>
<gene>
    <name evidence="4" type="ORF">KLLA0_E11639g</name>
</gene>
<evidence type="ECO:0000256" key="3">
    <source>
        <dbReference type="SAM" id="MobiDB-lite"/>
    </source>
</evidence>
<sequence length="405" mass="45338">MTSNVILFEDRCDCEAKLPRQFDVLTSKVALIGNSTVGKTCMVGRWIKGHSVLHDVDETGEHEEDLFHKIIEYDALTKSANFQECCKLLKHASLDEIKKVSSNVYQNMAYSDSQNTKYDATLKLDVQVVDVTHFDATDYSDLRHLQVNQADGFILCYDTTNPATLADMTLYHRIITRIKGDDVPIIVCGTKIDCISERKVSEDEVIGLCEEMGVDFDTCYFENSAMENINIDETFYAILHLIEKRKLAKTHTNCCKEPQHHSMANGTVLEKPKFTNYLQSSPASSPLKDSESTAVSVPPKSPTLGEYSTTSISIPLLDTPTPPSPAAEQANSIKNFENYREDADEKTDMEARFETKRATTIHSMRTMEQNSSSSESNSARSSRSKGKRNEKKKRSSSGNTCCIIC</sequence>
<protein>
    <submittedName>
        <fullName evidence="4">KLLA0E11639p</fullName>
    </submittedName>
</protein>
<dbReference type="InterPro" id="IPR001806">
    <property type="entry name" value="Small_GTPase"/>
</dbReference>
<keyword evidence="1" id="KW-0547">Nucleotide-binding</keyword>
<dbReference type="KEGG" id="kla:KLLA0_E11639g"/>
<name>Q6CNL3_KLULA</name>
<organism evidence="4 5">
    <name type="scientific">Kluyveromyces lactis (strain ATCC 8585 / CBS 2359 / DSM 70799 / NBRC 1267 / NRRL Y-1140 / WM37)</name>
    <name type="common">Yeast</name>
    <name type="synonym">Candida sphaerica</name>
    <dbReference type="NCBI Taxonomy" id="284590"/>
    <lineage>
        <taxon>Eukaryota</taxon>
        <taxon>Fungi</taxon>
        <taxon>Dikarya</taxon>
        <taxon>Ascomycota</taxon>
        <taxon>Saccharomycotina</taxon>
        <taxon>Saccharomycetes</taxon>
        <taxon>Saccharomycetales</taxon>
        <taxon>Saccharomycetaceae</taxon>
        <taxon>Kluyveromyces</taxon>
    </lineage>
</organism>
<feature type="region of interest" description="Disordered" evidence="3">
    <location>
        <begin position="358"/>
        <end position="405"/>
    </location>
</feature>
<dbReference type="PROSITE" id="PS51421">
    <property type="entry name" value="RAS"/>
    <property type="match status" value="1"/>
</dbReference>
<feature type="compositionally biased region" description="Low complexity" evidence="3">
    <location>
        <begin position="370"/>
        <end position="381"/>
    </location>
</feature>
<dbReference type="EMBL" id="CR382125">
    <property type="protein sequence ID" value="CAG99563.1"/>
    <property type="molecule type" value="Genomic_DNA"/>
</dbReference>
<dbReference type="eggNOG" id="KOG0093">
    <property type="taxonomic scope" value="Eukaryota"/>
</dbReference>
<dbReference type="PANTHER" id="PTHR24070">
    <property type="entry name" value="RAS, DI-RAS, AND RHEB FAMILY MEMBERS OF SMALL GTPASE SUPERFAMILY"/>
    <property type="match status" value="1"/>
</dbReference>
<evidence type="ECO:0000256" key="2">
    <source>
        <dbReference type="ARBA" id="ARBA00023134"/>
    </source>
</evidence>
<dbReference type="GO" id="GO:0007165">
    <property type="term" value="P:signal transduction"/>
    <property type="evidence" value="ECO:0007669"/>
    <property type="project" value="InterPro"/>
</dbReference>
<dbReference type="GO" id="GO:0005525">
    <property type="term" value="F:GTP binding"/>
    <property type="evidence" value="ECO:0007669"/>
    <property type="project" value="UniProtKB-KW"/>
</dbReference>
<dbReference type="Pfam" id="PF00071">
    <property type="entry name" value="Ras"/>
    <property type="match status" value="1"/>
</dbReference>
<dbReference type="PROSITE" id="PS51419">
    <property type="entry name" value="RAB"/>
    <property type="match status" value="1"/>
</dbReference>
<dbReference type="Proteomes" id="UP000000598">
    <property type="component" value="Chromosome E"/>
</dbReference>
<dbReference type="FunCoup" id="Q6CNL3">
    <property type="interactions" value="138"/>
</dbReference>
<dbReference type="SUPFAM" id="SSF52540">
    <property type="entry name" value="P-loop containing nucleoside triphosphate hydrolases"/>
    <property type="match status" value="1"/>
</dbReference>
<dbReference type="GO" id="GO:0003924">
    <property type="term" value="F:GTPase activity"/>
    <property type="evidence" value="ECO:0007669"/>
    <property type="project" value="InterPro"/>
</dbReference>
<dbReference type="GO" id="GO:0016020">
    <property type="term" value="C:membrane"/>
    <property type="evidence" value="ECO:0007669"/>
    <property type="project" value="InterPro"/>
</dbReference>
<feature type="compositionally biased region" description="Polar residues" evidence="3">
    <location>
        <begin position="396"/>
        <end position="405"/>
    </location>
</feature>
<dbReference type="OMA" id="FENSAME"/>
<evidence type="ECO:0000256" key="1">
    <source>
        <dbReference type="ARBA" id="ARBA00022741"/>
    </source>
</evidence>
<dbReference type="AlphaFoldDB" id="Q6CNL3"/>
<feature type="compositionally biased region" description="Polar residues" evidence="3">
    <location>
        <begin position="358"/>
        <end position="369"/>
    </location>
</feature>
<dbReference type="SMART" id="SM00174">
    <property type="entry name" value="RHO"/>
    <property type="match status" value="1"/>
</dbReference>
<dbReference type="HOGENOM" id="CLU_679829_0_0_1"/>
<evidence type="ECO:0000313" key="4">
    <source>
        <dbReference type="EMBL" id="CAG99563.1"/>
    </source>
</evidence>
<feature type="region of interest" description="Disordered" evidence="3">
    <location>
        <begin position="313"/>
        <end position="332"/>
    </location>
</feature>